<keyword evidence="6" id="KW-0482">Metalloprotease</keyword>
<dbReference type="FunFam" id="3.30.830.10:FF:000005">
    <property type="entry name" value="nardilysin isoform X1"/>
    <property type="match status" value="1"/>
</dbReference>
<dbReference type="SUPFAM" id="SSF63411">
    <property type="entry name" value="LuxS/MPP-like metallohydrolase"/>
    <property type="match status" value="4"/>
</dbReference>
<accession>A0A836JUC3</accession>
<dbReference type="Gene3D" id="3.30.830.10">
    <property type="entry name" value="Metalloenzyme, LuxS/M16 peptidase-like"/>
    <property type="match status" value="4"/>
</dbReference>
<dbReference type="AlphaFoldDB" id="A0A836JUC3"/>
<dbReference type="InterPro" id="IPR007863">
    <property type="entry name" value="Peptidase_M16_C"/>
</dbReference>
<dbReference type="GO" id="GO:0051603">
    <property type="term" value="P:proteolysis involved in protein catabolic process"/>
    <property type="evidence" value="ECO:0007669"/>
    <property type="project" value="TreeGrafter"/>
</dbReference>
<keyword evidence="2" id="KW-0645">Protease</keyword>
<dbReference type="InterPro" id="IPR011249">
    <property type="entry name" value="Metalloenz_LuxS/M16"/>
</dbReference>
<feature type="non-terminal residue" evidence="16">
    <location>
        <position position="1"/>
    </location>
</feature>
<dbReference type="InterPro" id="IPR050626">
    <property type="entry name" value="Peptidase_M16"/>
</dbReference>
<evidence type="ECO:0000256" key="2">
    <source>
        <dbReference type="ARBA" id="ARBA00022670"/>
    </source>
</evidence>
<evidence type="ECO:0000313" key="17">
    <source>
        <dbReference type="Proteomes" id="UP000670152"/>
    </source>
</evidence>
<dbReference type="GO" id="GO:0004222">
    <property type="term" value="F:metalloendopeptidase activity"/>
    <property type="evidence" value="ECO:0007669"/>
    <property type="project" value="UniProtKB-EC"/>
</dbReference>
<feature type="non-terminal residue" evidence="16">
    <location>
        <position position="1131"/>
    </location>
</feature>
<dbReference type="Proteomes" id="UP000670152">
    <property type="component" value="Unassembled WGS sequence"/>
</dbReference>
<dbReference type="Pfam" id="PF00675">
    <property type="entry name" value="Peptidase_M16"/>
    <property type="match status" value="1"/>
</dbReference>
<keyword evidence="3" id="KW-0479">Metal-binding</keyword>
<keyword evidence="17" id="KW-1185">Reference proteome</keyword>
<dbReference type="InterPro" id="IPR054734">
    <property type="entry name" value="PqqF-like_C_4"/>
</dbReference>
<evidence type="ECO:0000313" key="16">
    <source>
        <dbReference type="EMBL" id="KAG5326918.1"/>
    </source>
</evidence>
<feature type="domain" description="Peptidase M16 C-terminal" evidence="13">
    <location>
        <begin position="197"/>
        <end position="375"/>
    </location>
</feature>
<evidence type="ECO:0000256" key="6">
    <source>
        <dbReference type="ARBA" id="ARBA00023049"/>
    </source>
</evidence>
<comment type="catalytic activity">
    <reaction evidence="7">
        <text>Degradation of insulin, glucagon and other polypeptides. No action on proteins.</text>
        <dbReference type="EC" id="3.4.24.56"/>
    </reaction>
</comment>
<keyword evidence="4" id="KW-0378">Hydrolase</keyword>
<feature type="domain" description="Peptidase M16 N-terminal" evidence="12">
    <location>
        <begin position="33"/>
        <end position="165"/>
    </location>
</feature>
<dbReference type="PANTHER" id="PTHR43690:SF18">
    <property type="entry name" value="INSULIN-DEGRADING ENZYME-RELATED"/>
    <property type="match status" value="1"/>
</dbReference>
<feature type="domain" description="Coenzyme PQQ synthesis protein F-like C-terminal lobe" evidence="15">
    <location>
        <begin position="787"/>
        <end position="885"/>
    </location>
</feature>
<evidence type="ECO:0000259" key="12">
    <source>
        <dbReference type="Pfam" id="PF00675"/>
    </source>
</evidence>
<feature type="domain" description="Peptidase M16 middle/third" evidence="14">
    <location>
        <begin position="382"/>
        <end position="679"/>
    </location>
</feature>
<dbReference type="EMBL" id="JAANIB010007242">
    <property type="protein sequence ID" value="KAG5326918.1"/>
    <property type="molecule type" value="Genomic_DNA"/>
</dbReference>
<comment type="caution">
    <text evidence="16">The sequence shown here is derived from an EMBL/GenBank/DDBJ whole genome shotgun (WGS) entry which is preliminary data.</text>
</comment>
<dbReference type="GO" id="GO:0043171">
    <property type="term" value="P:peptide catabolic process"/>
    <property type="evidence" value="ECO:0007669"/>
    <property type="project" value="TreeGrafter"/>
</dbReference>
<dbReference type="FunFam" id="3.30.830.10:FF:000003">
    <property type="entry name" value="Insulin-degrading enzyme"/>
    <property type="match status" value="1"/>
</dbReference>
<dbReference type="InterPro" id="IPR032632">
    <property type="entry name" value="Peptidase_M16_M"/>
</dbReference>
<dbReference type="FunFam" id="3.30.830.10:FF:000004">
    <property type="entry name" value="Putative insulin-degrading enzyme"/>
    <property type="match status" value="1"/>
</dbReference>
<evidence type="ECO:0000259" key="15">
    <source>
        <dbReference type="Pfam" id="PF22456"/>
    </source>
</evidence>
<evidence type="ECO:0000256" key="8">
    <source>
        <dbReference type="ARBA" id="ARBA00066874"/>
    </source>
</evidence>
<protein>
    <recommendedName>
        <fullName evidence="9">Insulin-degrading enzyme</fullName>
        <ecNumber evidence="8">3.4.24.56</ecNumber>
    </recommendedName>
    <alternativeName>
        <fullName evidence="11">Insulin protease</fullName>
    </alternativeName>
    <alternativeName>
        <fullName evidence="10">Insulysin</fullName>
    </alternativeName>
</protein>
<dbReference type="InterPro" id="IPR011765">
    <property type="entry name" value="Pept_M16_N"/>
</dbReference>
<evidence type="ECO:0000256" key="7">
    <source>
        <dbReference type="ARBA" id="ARBA00052248"/>
    </source>
</evidence>
<dbReference type="OrthoDB" id="952271at2759"/>
<evidence type="ECO:0000256" key="11">
    <source>
        <dbReference type="ARBA" id="ARBA00080349"/>
    </source>
</evidence>
<dbReference type="EC" id="3.4.24.56" evidence="8"/>
<organism evidence="16 17">
    <name type="scientific">Acromyrmex heyeri</name>
    <dbReference type="NCBI Taxonomy" id="230685"/>
    <lineage>
        <taxon>Eukaryota</taxon>
        <taxon>Metazoa</taxon>
        <taxon>Ecdysozoa</taxon>
        <taxon>Arthropoda</taxon>
        <taxon>Hexapoda</taxon>
        <taxon>Insecta</taxon>
        <taxon>Pterygota</taxon>
        <taxon>Neoptera</taxon>
        <taxon>Endopterygota</taxon>
        <taxon>Hymenoptera</taxon>
        <taxon>Apocrita</taxon>
        <taxon>Aculeata</taxon>
        <taxon>Formicoidea</taxon>
        <taxon>Formicidae</taxon>
        <taxon>Myrmicinae</taxon>
        <taxon>Acromyrmex</taxon>
    </lineage>
</organism>
<dbReference type="Pfam" id="PF16187">
    <property type="entry name" value="Peptidase_M16_M"/>
    <property type="match status" value="1"/>
</dbReference>
<evidence type="ECO:0000256" key="5">
    <source>
        <dbReference type="ARBA" id="ARBA00022833"/>
    </source>
</evidence>
<dbReference type="Pfam" id="PF05193">
    <property type="entry name" value="Peptidase_M16_C"/>
    <property type="match status" value="1"/>
</dbReference>
<keyword evidence="5" id="KW-0862">Zinc</keyword>
<evidence type="ECO:0000256" key="9">
    <source>
        <dbReference type="ARBA" id="ARBA00070422"/>
    </source>
</evidence>
<dbReference type="GO" id="GO:0005739">
    <property type="term" value="C:mitochondrion"/>
    <property type="evidence" value="ECO:0007669"/>
    <property type="project" value="TreeGrafter"/>
</dbReference>
<dbReference type="GO" id="GO:0046872">
    <property type="term" value="F:metal ion binding"/>
    <property type="evidence" value="ECO:0007669"/>
    <property type="project" value="UniProtKB-KW"/>
</dbReference>
<evidence type="ECO:0000259" key="14">
    <source>
        <dbReference type="Pfam" id="PF16187"/>
    </source>
</evidence>
<gene>
    <name evidence="16" type="primary">Ide_1</name>
    <name evidence="16" type="ORF">G6Z77_0012851</name>
</gene>
<evidence type="ECO:0000256" key="4">
    <source>
        <dbReference type="ARBA" id="ARBA00022801"/>
    </source>
</evidence>
<comment type="similarity">
    <text evidence="1">Belongs to the peptidase M16 family.</text>
</comment>
<reference evidence="16 17" key="1">
    <citation type="submission" date="2020-02" db="EMBL/GenBank/DDBJ databases">
        <title>Relaxed selection underlies rapid genomic changes in the transitions from sociality to social parasitism in ants.</title>
        <authorList>
            <person name="Bi X."/>
        </authorList>
    </citation>
    <scope>NUCLEOTIDE SEQUENCE [LARGE SCALE GENOMIC DNA]</scope>
    <source>
        <strain evidence="16">BGI-DK2014b</strain>
        <tissue evidence="16">Whole body</tissue>
    </source>
</reference>
<sequence>MSTERVEKRCDDIIKSSNDDRLYRGLVLTNKMKVILISDPTTDKSAAAMDINVGSMCDPDDLPGLAHFFEHMLFLGTKKYPQQNDYNKFLSQNGGMSKAITHLDHTIYYFDVSFEKLKGALDRFAQFFLAPLFTENLIELELNAINSEHEKNLVDDSQRVNQLIKSSANSHHPFSKFSTGNRESLDTIPKQKGINVRNKLLEFYEKYYSANIMSLSVLGKESLDELENMVVDLFCEVRNKEIEVPTWPEHPFKDEHFRTMWYIVPKTYIRSLNIEFPLPDMRQHYRSSPEHYISYLLQHEGEGSLLSVLRAKKWGNYLKSTQCAQSARGFSIFNIFIDLTKKGIKHIEDIIQLVFQYINMLKLKGSIKWIYDEYRDIDNINFCFKKKSSPRTHVKFTVRALQEFPINEILCACVNPEWRPDLIEEIIGYLTPQNVRIYITAKEYENIADEIESWYGIKYKKVKVSKKIMDMWNSPGFNDDLKLPPKNEFIATTFDIKPQTNVIKNIIFRNINSEILQVEKFPIILKNTSFVKLWYKKDDEFLVPKAKMIFDFFIPFAHMDPLNCNFTYMFINLFRDSLNEYTYAANLAGLQWELNSFKYGITLSISGYNNKQHVLLEKIMDRMINFEVDPKRFEILKEKYIWRLKSEGLTFEQLHEHAVNYLVDLLEGQQWLRKELLEATTYLDVKRFKRYMSQLFSKVHVQCLIHGNVTVTEATDILELIELKLITGVPNIIPLLEQKLILSREIKLENGCHFLFEAKNDLYKSSCTVVYYPTGLQSTESNMLLELLAQIIAEPCFNTLKTKEQLGYTVLSDIHRSSGAQGLRIIVESDKHPQYVEKRINLFLHSMLNHISTMTEEQFEENKKALAVLRLEKPNRLSARCILYWNEIINQQYNFDRVNIEVAYLKTISQQQLLNFFKENVHSKDRCKLSVHLISTMSSKKSSSDNTIEKTADLSTDEEVKKIDDILSFRNSQFLYPSINPLEDYFLRKRPSKDMAKLVVSVWSLVTATEIVRTKRLNWPATVWRFPQSSHQPSSSSLNCRIVESNFRKVFLTTRRFAIGRSPSDVSRLVPRSDESQERISRPTLVLQQHVGGLVTSGIAVAAATVCDSFNDSDSQIPASFIHRRWRTINK</sequence>
<evidence type="ECO:0000256" key="10">
    <source>
        <dbReference type="ARBA" id="ARBA00074992"/>
    </source>
</evidence>
<dbReference type="GO" id="GO:0005829">
    <property type="term" value="C:cytosol"/>
    <property type="evidence" value="ECO:0007669"/>
    <property type="project" value="TreeGrafter"/>
</dbReference>
<evidence type="ECO:0000256" key="3">
    <source>
        <dbReference type="ARBA" id="ARBA00022723"/>
    </source>
</evidence>
<dbReference type="Pfam" id="PF22456">
    <property type="entry name" value="PqqF-like_C_4"/>
    <property type="match status" value="1"/>
</dbReference>
<evidence type="ECO:0000256" key="1">
    <source>
        <dbReference type="ARBA" id="ARBA00007261"/>
    </source>
</evidence>
<evidence type="ECO:0000259" key="13">
    <source>
        <dbReference type="Pfam" id="PF05193"/>
    </source>
</evidence>
<name>A0A836JUC3_9HYME</name>
<proteinExistence type="inferred from homology"/>
<dbReference type="PANTHER" id="PTHR43690">
    <property type="entry name" value="NARDILYSIN"/>
    <property type="match status" value="1"/>
</dbReference>